<feature type="transmembrane region" description="Helical" evidence="1">
    <location>
        <begin position="56"/>
        <end position="81"/>
    </location>
</feature>
<dbReference type="RefSeq" id="WP_282911334.1">
    <property type="nucleotide sequence ID" value="NZ_JAGRPV010000001.1"/>
</dbReference>
<keyword evidence="1" id="KW-0812">Transmembrane</keyword>
<feature type="transmembrane region" description="Helical" evidence="1">
    <location>
        <begin position="135"/>
        <end position="154"/>
    </location>
</feature>
<keyword evidence="3" id="KW-1185">Reference proteome</keyword>
<name>A0ABT6TPF1_9BACL</name>
<gene>
    <name evidence="2" type="ORF">KB449_27020</name>
</gene>
<feature type="transmembrane region" description="Helical" evidence="1">
    <location>
        <begin position="202"/>
        <end position="223"/>
    </location>
</feature>
<comment type="caution">
    <text evidence="2">The sequence shown here is derived from an EMBL/GenBank/DDBJ whole genome shotgun (WGS) entry which is preliminary data.</text>
</comment>
<dbReference type="InterPro" id="IPR004761">
    <property type="entry name" value="Spore_GerAB"/>
</dbReference>
<keyword evidence="1" id="KW-1133">Transmembrane helix</keyword>
<dbReference type="EMBL" id="JAGRPV010000001">
    <property type="protein sequence ID" value="MDI4648635.1"/>
    <property type="molecule type" value="Genomic_DNA"/>
</dbReference>
<sequence>MVQKSGTVEGTAGMNDTNSAVRLSDTQYFIMQLAVFGATSYFLYPYLILHTDGGSYWMPIVTGLLAGILGARLFSGLMAQYPGLDAFAAVKRVLGWPGLLLFAIPYGWYIWRAMTMIARAHAEIVSMTILHTTPLWILHCTVPIAMLLAAGGVASIVRAAAVFVTVGIPVTIGITLLGFSDLDLALHEPWRPTDLSYLGSQSFFKSSFVWVGFLYLCSCGQYARIPGRLWRPYAAAAFCFLPVIAAAIYFPVLTFGVGFAKALTFPFLSKMDSVSHYWLVVENLTAVFLSAVILLVILTLSLMMHSLVAALRALMPFLSARFAYAAVGASTYISAQLIPSWGWIEKGIWADTPVRIYLVLFPPVVWLWRRLASGRRQSA</sequence>
<dbReference type="Pfam" id="PF03845">
    <property type="entry name" value="Spore_permease"/>
    <property type="match status" value="1"/>
</dbReference>
<dbReference type="Proteomes" id="UP001161691">
    <property type="component" value="Unassembled WGS sequence"/>
</dbReference>
<feature type="transmembrane region" description="Helical" evidence="1">
    <location>
        <begin position="161"/>
        <end position="182"/>
    </location>
</feature>
<feature type="transmembrane region" description="Helical" evidence="1">
    <location>
        <begin position="93"/>
        <end position="111"/>
    </location>
</feature>
<feature type="transmembrane region" description="Helical" evidence="1">
    <location>
        <begin position="322"/>
        <end position="344"/>
    </location>
</feature>
<feature type="transmembrane region" description="Helical" evidence="1">
    <location>
        <begin position="277"/>
        <end position="302"/>
    </location>
</feature>
<proteinExistence type="predicted"/>
<accession>A0ABT6TPF1</accession>
<evidence type="ECO:0000256" key="1">
    <source>
        <dbReference type="SAM" id="Phobius"/>
    </source>
</evidence>
<keyword evidence="1" id="KW-0472">Membrane</keyword>
<protein>
    <submittedName>
        <fullName evidence="2">GerAB/ArcD/ProY family transporter</fullName>
    </submittedName>
</protein>
<reference evidence="2" key="1">
    <citation type="submission" date="2023-04" db="EMBL/GenBank/DDBJ databases">
        <title>Comparative genomic analysis of Cohnella hashimotonis sp. nov., isolated from the International Space Station.</title>
        <authorList>
            <person name="Venkateswaran K."/>
            <person name="Simpson A."/>
        </authorList>
    </citation>
    <scope>NUCLEOTIDE SEQUENCE</scope>
    <source>
        <strain evidence="2">F6_2S_P_1</strain>
    </source>
</reference>
<evidence type="ECO:0000313" key="3">
    <source>
        <dbReference type="Proteomes" id="UP001161691"/>
    </source>
</evidence>
<evidence type="ECO:0000313" key="2">
    <source>
        <dbReference type="EMBL" id="MDI4648635.1"/>
    </source>
</evidence>
<organism evidence="2 3">
    <name type="scientific">Cohnella hashimotonis</name>
    <dbReference type="NCBI Taxonomy" id="2826895"/>
    <lineage>
        <taxon>Bacteria</taxon>
        <taxon>Bacillati</taxon>
        <taxon>Bacillota</taxon>
        <taxon>Bacilli</taxon>
        <taxon>Bacillales</taxon>
        <taxon>Paenibacillaceae</taxon>
        <taxon>Cohnella</taxon>
    </lineage>
</organism>
<feature type="transmembrane region" description="Helical" evidence="1">
    <location>
        <begin position="356"/>
        <end position="372"/>
    </location>
</feature>
<feature type="transmembrane region" description="Helical" evidence="1">
    <location>
        <begin position="28"/>
        <end position="44"/>
    </location>
</feature>
<feature type="transmembrane region" description="Helical" evidence="1">
    <location>
        <begin position="235"/>
        <end position="257"/>
    </location>
</feature>